<dbReference type="SMART" id="SM00028">
    <property type="entry name" value="TPR"/>
    <property type="match status" value="1"/>
</dbReference>
<keyword evidence="3 6" id="KW-0802">TPR repeat</keyword>
<keyword evidence="2" id="KW-0378">Hydrolase</keyword>
<dbReference type="GO" id="GO:0016042">
    <property type="term" value="P:lipid catabolic process"/>
    <property type="evidence" value="ECO:0007669"/>
    <property type="project" value="UniProtKB-KW"/>
</dbReference>
<feature type="chain" id="PRO_5012613385" evidence="7">
    <location>
        <begin position="19"/>
        <end position="510"/>
    </location>
</feature>
<dbReference type="GO" id="GO:0003847">
    <property type="term" value="F:1-alkyl-2-acetylglycerophosphocholine esterase activity"/>
    <property type="evidence" value="ECO:0007669"/>
    <property type="project" value="TreeGrafter"/>
</dbReference>
<dbReference type="EMBL" id="FRXN01000001">
    <property type="protein sequence ID" value="SHO59618.1"/>
    <property type="molecule type" value="Genomic_DNA"/>
</dbReference>
<evidence type="ECO:0000256" key="3">
    <source>
        <dbReference type="ARBA" id="ARBA00022803"/>
    </source>
</evidence>
<keyword evidence="5" id="KW-0443">Lipid metabolism</keyword>
<dbReference type="PANTHER" id="PTHR10272:SF0">
    <property type="entry name" value="PLATELET-ACTIVATING FACTOR ACETYLHYDROLASE"/>
    <property type="match status" value="1"/>
</dbReference>
<keyword evidence="10" id="KW-1185">Reference proteome</keyword>
<dbReference type="PANTHER" id="PTHR10272">
    <property type="entry name" value="PLATELET-ACTIVATING FACTOR ACETYLHYDROLASE"/>
    <property type="match status" value="1"/>
</dbReference>
<dbReference type="STRING" id="1073327.SAMN04488108_0253"/>
<evidence type="ECO:0000313" key="10">
    <source>
        <dbReference type="Proteomes" id="UP000184609"/>
    </source>
</evidence>
<dbReference type="PROSITE" id="PS50293">
    <property type="entry name" value="TPR_REGION"/>
    <property type="match status" value="1"/>
</dbReference>
<dbReference type="InterPro" id="IPR002925">
    <property type="entry name" value="Dienelactn_hydro"/>
</dbReference>
<dbReference type="Pfam" id="PF07719">
    <property type="entry name" value="TPR_2"/>
    <property type="match status" value="1"/>
</dbReference>
<protein>
    <submittedName>
        <fullName evidence="9">Tetratricopeptide repeat-containing protein</fullName>
    </submittedName>
</protein>
<accession>A0A1M7Z3T7</accession>
<evidence type="ECO:0000256" key="5">
    <source>
        <dbReference type="ARBA" id="ARBA00023098"/>
    </source>
</evidence>
<dbReference type="PROSITE" id="PS50005">
    <property type="entry name" value="TPR"/>
    <property type="match status" value="1"/>
</dbReference>
<feature type="domain" description="Dienelactone hydrolase" evidence="8">
    <location>
        <begin position="191"/>
        <end position="278"/>
    </location>
</feature>
<dbReference type="SUPFAM" id="SSF48452">
    <property type="entry name" value="TPR-like"/>
    <property type="match status" value="1"/>
</dbReference>
<dbReference type="InterPro" id="IPR029058">
    <property type="entry name" value="AB_hydrolase_fold"/>
</dbReference>
<name>A0A1M7Z3T7_9BACT</name>
<dbReference type="AlphaFoldDB" id="A0A1M7Z3T7"/>
<sequence>MKLKVFVILSLIFGNVFLASSQTSLPEIDIENGPNPVGFKHYATFDSSRTYSKFYDFSTRKTARPIPISIWYPAESIDGSEALDILDYMRILTQEEEWEHLPDDQILNWFYYSNTPENQKHLEEITSAFPNAPFRKGKFPLIIYASSFQASSIENFALFEYLASHGFVVISSPSRGTKTRWFTGNFPMEIETQVRDVEFLMNEANKIANADLDKIALMGFSFGGLANIIVQNRNDRVKAVVSLDGTERYQYQLLEKSPFFNPDKVDVPYIHFAQKDFPDQVLKEDEIDPELNSIFQLYDSLTRSEAYQLKMNNLSHSYFSTLGVLFENRDLRQDKSDLEIMESYQLVSKYVLNFLRSTLEKDTTATEFLSANPVENGILENLISFKTKKAEERAFTFQDFNDLASEQKYDGLFTLYESVVKDHPDFEIPEGSLNQMALQLVFNPETSQKGINLFLFGTKLFPNSANLYDSLGEGYYYMGEKEKAIESFKKSLKLYPENQNAIQRLKELEN</sequence>
<dbReference type="InterPro" id="IPR019734">
    <property type="entry name" value="TPR_rpt"/>
</dbReference>
<evidence type="ECO:0000256" key="6">
    <source>
        <dbReference type="PROSITE-ProRule" id="PRU00339"/>
    </source>
</evidence>
<dbReference type="InterPro" id="IPR013105">
    <property type="entry name" value="TPR_2"/>
</dbReference>
<proteinExistence type="predicted"/>
<feature type="repeat" description="TPR" evidence="6">
    <location>
        <begin position="465"/>
        <end position="498"/>
    </location>
</feature>
<dbReference type="Pfam" id="PF01738">
    <property type="entry name" value="DLH"/>
    <property type="match status" value="1"/>
</dbReference>
<gene>
    <name evidence="9" type="ORF">SAMN04488108_0253</name>
</gene>
<keyword evidence="1" id="KW-0677">Repeat</keyword>
<dbReference type="SUPFAM" id="SSF53474">
    <property type="entry name" value="alpha/beta-Hydrolases"/>
    <property type="match status" value="1"/>
</dbReference>
<evidence type="ECO:0000256" key="2">
    <source>
        <dbReference type="ARBA" id="ARBA00022801"/>
    </source>
</evidence>
<dbReference type="Gene3D" id="3.40.50.1820">
    <property type="entry name" value="alpha/beta hydrolase"/>
    <property type="match status" value="1"/>
</dbReference>
<keyword evidence="7" id="KW-0732">Signal</keyword>
<feature type="signal peptide" evidence="7">
    <location>
        <begin position="1"/>
        <end position="18"/>
    </location>
</feature>
<keyword evidence="4" id="KW-0442">Lipid degradation</keyword>
<dbReference type="InterPro" id="IPR011990">
    <property type="entry name" value="TPR-like_helical_dom_sf"/>
</dbReference>
<dbReference type="Gene3D" id="1.25.40.10">
    <property type="entry name" value="Tetratricopeptide repeat domain"/>
    <property type="match status" value="1"/>
</dbReference>
<evidence type="ECO:0000256" key="4">
    <source>
        <dbReference type="ARBA" id="ARBA00022963"/>
    </source>
</evidence>
<evidence type="ECO:0000256" key="1">
    <source>
        <dbReference type="ARBA" id="ARBA00022737"/>
    </source>
</evidence>
<evidence type="ECO:0000256" key="7">
    <source>
        <dbReference type="SAM" id="SignalP"/>
    </source>
</evidence>
<dbReference type="Proteomes" id="UP000184609">
    <property type="component" value="Unassembled WGS sequence"/>
</dbReference>
<organism evidence="9 10">
    <name type="scientific">Algoriphagus zhangzhouensis</name>
    <dbReference type="NCBI Taxonomy" id="1073327"/>
    <lineage>
        <taxon>Bacteria</taxon>
        <taxon>Pseudomonadati</taxon>
        <taxon>Bacteroidota</taxon>
        <taxon>Cytophagia</taxon>
        <taxon>Cytophagales</taxon>
        <taxon>Cyclobacteriaceae</taxon>
        <taxon>Algoriphagus</taxon>
    </lineage>
</organism>
<evidence type="ECO:0000259" key="8">
    <source>
        <dbReference type="Pfam" id="PF01738"/>
    </source>
</evidence>
<reference evidence="10" key="1">
    <citation type="submission" date="2016-12" db="EMBL/GenBank/DDBJ databases">
        <authorList>
            <person name="Varghese N."/>
            <person name="Submissions S."/>
        </authorList>
    </citation>
    <scope>NUCLEOTIDE SEQUENCE [LARGE SCALE GENOMIC DNA]</scope>
    <source>
        <strain evidence="10">DSM 25035</strain>
    </source>
</reference>
<evidence type="ECO:0000313" key="9">
    <source>
        <dbReference type="EMBL" id="SHO59618.1"/>
    </source>
</evidence>